<organism evidence="2 3">
    <name type="scientific">Polytolypa hystricis (strain UAMH7299)</name>
    <dbReference type="NCBI Taxonomy" id="1447883"/>
    <lineage>
        <taxon>Eukaryota</taxon>
        <taxon>Fungi</taxon>
        <taxon>Dikarya</taxon>
        <taxon>Ascomycota</taxon>
        <taxon>Pezizomycotina</taxon>
        <taxon>Eurotiomycetes</taxon>
        <taxon>Eurotiomycetidae</taxon>
        <taxon>Onygenales</taxon>
        <taxon>Onygenales incertae sedis</taxon>
        <taxon>Polytolypa</taxon>
    </lineage>
</organism>
<reference evidence="2 3" key="1">
    <citation type="submission" date="2017-10" db="EMBL/GenBank/DDBJ databases">
        <title>Comparative genomics in systemic dimorphic fungi from Ajellomycetaceae.</title>
        <authorList>
            <person name="Munoz J.F."/>
            <person name="Mcewen J.G."/>
            <person name="Clay O.K."/>
            <person name="Cuomo C.A."/>
        </authorList>
    </citation>
    <scope>NUCLEOTIDE SEQUENCE [LARGE SCALE GENOMIC DNA]</scope>
    <source>
        <strain evidence="2 3">UAMH7299</strain>
    </source>
</reference>
<proteinExistence type="predicted"/>
<sequence length="142" mass="15586">MRSPHNAPGRRLPRPPHLCAKHNLPTHTIPMARGFHILPTPHLTRPLHLSQRPHPPSNPSKNGTPAASPKSSKLLQHYQYGEYPDPAAESVTASRSGEYAECEFAAADGKRGSFRATIAFAERRVVAECAGAGGYWDRAYKQ</sequence>
<accession>A0A2B7Z1G1</accession>
<keyword evidence="3" id="KW-1185">Reference proteome</keyword>
<protein>
    <submittedName>
        <fullName evidence="2">Uncharacterized protein</fullName>
    </submittedName>
</protein>
<evidence type="ECO:0000256" key="1">
    <source>
        <dbReference type="SAM" id="MobiDB-lite"/>
    </source>
</evidence>
<gene>
    <name evidence="2" type="ORF">AJ80_01495</name>
</gene>
<dbReference type="EMBL" id="PDNA01000012">
    <property type="protein sequence ID" value="PGH26912.1"/>
    <property type="molecule type" value="Genomic_DNA"/>
</dbReference>
<feature type="region of interest" description="Disordered" evidence="1">
    <location>
        <begin position="35"/>
        <end position="94"/>
    </location>
</feature>
<comment type="caution">
    <text evidence="2">The sequence shown here is derived from an EMBL/GenBank/DDBJ whole genome shotgun (WGS) entry which is preliminary data.</text>
</comment>
<feature type="compositionally biased region" description="Low complexity" evidence="1">
    <location>
        <begin position="38"/>
        <end position="49"/>
    </location>
</feature>
<dbReference type="Proteomes" id="UP000224634">
    <property type="component" value="Unassembled WGS sequence"/>
</dbReference>
<dbReference type="AlphaFoldDB" id="A0A2B7Z1G1"/>
<evidence type="ECO:0000313" key="3">
    <source>
        <dbReference type="Proteomes" id="UP000224634"/>
    </source>
</evidence>
<feature type="compositionally biased region" description="Polar residues" evidence="1">
    <location>
        <begin position="59"/>
        <end position="74"/>
    </location>
</feature>
<evidence type="ECO:0000313" key="2">
    <source>
        <dbReference type="EMBL" id="PGH26912.1"/>
    </source>
</evidence>
<name>A0A2B7Z1G1_POLH7</name>